<feature type="domain" description="O-methyltransferase C-terminal" evidence="4">
    <location>
        <begin position="525"/>
        <end position="715"/>
    </location>
</feature>
<dbReference type="GO" id="GO:0046983">
    <property type="term" value="F:protein dimerization activity"/>
    <property type="evidence" value="ECO:0007669"/>
    <property type="project" value="InterPro"/>
</dbReference>
<dbReference type="InterPro" id="IPR016461">
    <property type="entry name" value="COMT-like"/>
</dbReference>
<sequence length="734" mass="81527">MGSINENTITTTQELSQGYVNLYKHMLSYASSMALKSAVELGIPDIIFNKGKDQTISLHELVSALQIPRSRTNFLRRVMRVLVHSGIFTNEKGYNDDKEEEEVYGLTPSSKLLLTGGKNNGVPSVGPYVLAVLEPVTVTAFGSIGNWLKKESPTTPFHLANDEGLSLYEYWGKNTDGFGDRLNEGMESDSGVLKFVLKDFKSVFEGITTLVDVGGNTGLMCKMLLEAFPHLQCSVYDLAYAVDANSHNNTQNLKFIEGDMFQTVPQADAILFKCVLSGCSDEECTKILKNCRDAISRNGGGKVLIIDNNVINSKTEDHLAMETLLYFDMLMMTALTGRERTKKDWEKIFFEAGFSSCKVTPISINDNTITTTQQLSLGYVNLYKHMLSYASSMALKSAVELGIPDIIFNKGKAQTISLHELVSALQIPPSRTNFLRRVMRVLVHSGIFTNEKGYNDDKEEEEVYGLTPSSKLLLTNGNNSEVPSVGPFVLSVLEPVTVTAFHLIGNWLKNEDSPATPFHLANDDGLGLYEYWGKNTDGFGDRLNEGMESDSGTLKFVLKNFKSTFEGITTLVDVGGNTGTMCKMLIEAFPHLKCSVFDLPYVVEANSHNNTENLKFIEGDMFQTIPEADAILFKLVLCGCSDDESIKILKNCREAISRNGKGKVLIIENNVINSEKDELLELEAKLYFDMLLLASVTGRERSKKDWENIFFQAGFTHYEITPMFGLEALIEVFP</sequence>
<dbReference type="GO" id="GO:0009717">
    <property type="term" value="P:isoflavonoid biosynthetic process"/>
    <property type="evidence" value="ECO:0007669"/>
    <property type="project" value="UniProtKB-ARBA"/>
</dbReference>
<dbReference type="InterPro" id="IPR036390">
    <property type="entry name" value="WH_DNA-bd_sf"/>
</dbReference>
<keyword evidence="3" id="KW-0949">S-adenosyl-L-methionine</keyword>
<dbReference type="PANTHER" id="PTHR11746">
    <property type="entry name" value="O-METHYLTRANSFERASE"/>
    <property type="match status" value="1"/>
</dbReference>
<dbReference type="InterPro" id="IPR001077">
    <property type="entry name" value="COMT_C"/>
</dbReference>
<reference evidence="6 7" key="1">
    <citation type="journal article" date="2020" name="bioRxiv">
        <title>Sequence and annotation of 42 cannabis genomes reveals extensive copy number variation in cannabinoid synthesis and pathogen resistance genes.</title>
        <authorList>
            <person name="Mckernan K.J."/>
            <person name="Helbert Y."/>
            <person name="Kane L.T."/>
            <person name="Ebling H."/>
            <person name="Zhang L."/>
            <person name="Liu B."/>
            <person name="Eaton Z."/>
            <person name="Mclaughlin S."/>
            <person name="Kingan S."/>
            <person name="Baybayan P."/>
            <person name="Concepcion G."/>
            <person name="Jordan M."/>
            <person name="Riva A."/>
            <person name="Barbazuk W."/>
            <person name="Harkins T."/>
        </authorList>
    </citation>
    <scope>NUCLEOTIDE SEQUENCE [LARGE SCALE GENOMIC DNA]</scope>
    <source>
        <strain evidence="7">cv. Jamaican Lion 4</strain>
        <tissue evidence="6">Leaf</tissue>
    </source>
</reference>
<dbReference type="PROSITE" id="PS51683">
    <property type="entry name" value="SAM_OMT_II"/>
    <property type="match status" value="2"/>
</dbReference>
<feature type="domain" description="O-methyltransferase dimerisation" evidence="5">
    <location>
        <begin position="384"/>
        <end position="475"/>
    </location>
</feature>
<evidence type="ECO:0000256" key="2">
    <source>
        <dbReference type="ARBA" id="ARBA00022679"/>
    </source>
</evidence>
<dbReference type="Gene3D" id="3.40.50.150">
    <property type="entry name" value="Vaccinia Virus protein VP39"/>
    <property type="match status" value="2"/>
</dbReference>
<dbReference type="FunFam" id="1.10.10.10:FF:000213">
    <property type="entry name" value="Coniferyl alcohol 9-O-methyltransferase"/>
    <property type="match status" value="2"/>
</dbReference>
<evidence type="ECO:0000256" key="1">
    <source>
        <dbReference type="ARBA" id="ARBA00022603"/>
    </source>
</evidence>
<dbReference type="EMBL" id="JAATIQ010000072">
    <property type="protein sequence ID" value="KAF4388781.1"/>
    <property type="molecule type" value="Genomic_DNA"/>
</dbReference>
<dbReference type="Gene3D" id="1.10.10.10">
    <property type="entry name" value="Winged helix-like DNA-binding domain superfamily/Winged helix DNA-binding domain"/>
    <property type="match status" value="2"/>
</dbReference>
<name>A0A7J6H175_CANSA</name>
<dbReference type="Pfam" id="PF00891">
    <property type="entry name" value="Methyltransf_2"/>
    <property type="match status" value="2"/>
</dbReference>
<dbReference type="GO" id="GO:0032259">
    <property type="term" value="P:methylation"/>
    <property type="evidence" value="ECO:0007669"/>
    <property type="project" value="UniProtKB-KW"/>
</dbReference>
<keyword evidence="2" id="KW-0808">Transferase</keyword>
<keyword evidence="7" id="KW-1185">Reference proteome</keyword>
<dbReference type="GO" id="GO:0008757">
    <property type="term" value="F:S-adenosylmethionine-dependent methyltransferase activity"/>
    <property type="evidence" value="ECO:0007669"/>
    <property type="project" value="UniProtKB-ARBA"/>
</dbReference>
<dbReference type="InterPro" id="IPR036388">
    <property type="entry name" value="WH-like_DNA-bd_sf"/>
</dbReference>
<evidence type="ECO:0000313" key="7">
    <source>
        <dbReference type="Proteomes" id="UP000583929"/>
    </source>
</evidence>
<evidence type="ECO:0000313" key="6">
    <source>
        <dbReference type="EMBL" id="KAF4388781.1"/>
    </source>
</evidence>
<dbReference type="GO" id="GO:0008171">
    <property type="term" value="F:O-methyltransferase activity"/>
    <property type="evidence" value="ECO:0007669"/>
    <property type="project" value="InterPro"/>
</dbReference>
<dbReference type="Pfam" id="PF08100">
    <property type="entry name" value="Dimerisation"/>
    <property type="match status" value="2"/>
</dbReference>
<evidence type="ECO:0000259" key="4">
    <source>
        <dbReference type="Pfam" id="PF00891"/>
    </source>
</evidence>
<proteinExistence type="predicted"/>
<dbReference type="Proteomes" id="UP000583929">
    <property type="component" value="Unassembled WGS sequence"/>
</dbReference>
<feature type="domain" description="O-methyltransferase C-terminal" evidence="4">
    <location>
        <begin position="144"/>
        <end position="355"/>
    </location>
</feature>
<accession>A0A7J6H175</accession>
<gene>
    <name evidence="6" type="ORF">G4B88_019058</name>
</gene>
<dbReference type="AlphaFoldDB" id="A0A7J6H175"/>
<dbReference type="InterPro" id="IPR012967">
    <property type="entry name" value="COMT_dimerisation"/>
</dbReference>
<organism evidence="6 7">
    <name type="scientific">Cannabis sativa</name>
    <name type="common">Hemp</name>
    <name type="synonym">Marijuana</name>
    <dbReference type="NCBI Taxonomy" id="3483"/>
    <lineage>
        <taxon>Eukaryota</taxon>
        <taxon>Viridiplantae</taxon>
        <taxon>Streptophyta</taxon>
        <taxon>Embryophyta</taxon>
        <taxon>Tracheophyta</taxon>
        <taxon>Spermatophyta</taxon>
        <taxon>Magnoliopsida</taxon>
        <taxon>eudicotyledons</taxon>
        <taxon>Gunneridae</taxon>
        <taxon>Pentapetalae</taxon>
        <taxon>rosids</taxon>
        <taxon>fabids</taxon>
        <taxon>Rosales</taxon>
        <taxon>Cannabaceae</taxon>
        <taxon>Cannabis</taxon>
    </lineage>
</organism>
<dbReference type="SUPFAM" id="SSF46785">
    <property type="entry name" value="Winged helix' DNA-binding domain"/>
    <property type="match status" value="2"/>
</dbReference>
<feature type="domain" description="O-methyltransferase dimerisation" evidence="5">
    <location>
        <begin position="24"/>
        <end position="115"/>
    </location>
</feature>
<evidence type="ECO:0000256" key="3">
    <source>
        <dbReference type="ARBA" id="ARBA00022691"/>
    </source>
</evidence>
<comment type="caution">
    <text evidence="6">The sequence shown here is derived from an EMBL/GenBank/DDBJ whole genome shotgun (WGS) entry which is preliminary data.</text>
</comment>
<protein>
    <submittedName>
        <fullName evidence="6">Uncharacterized protein</fullName>
    </submittedName>
</protein>
<keyword evidence="1" id="KW-0489">Methyltransferase</keyword>
<dbReference type="InterPro" id="IPR029063">
    <property type="entry name" value="SAM-dependent_MTases_sf"/>
</dbReference>
<evidence type="ECO:0000259" key="5">
    <source>
        <dbReference type="Pfam" id="PF08100"/>
    </source>
</evidence>
<dbReference type="SUPFAM" id="SSF53335">
    <property type="entry name" value="S-adenosyl-L-methionine-dependent methyltransferases"/>
    <property type="match status" value="2"/>
</dbReference>